<dbReference type="NCBIfam" id="TIGR00461">
    <property type="entry name" value="gcvP"/>
    <property type="match status" value="1"/>
</dbReference>
<dbReference type="InterPro" id="IPR015424">
    <property type="entry name" value="PyrdxlP-dep_Trfase"/>
</dbReference>
<comment type="cofactor">
    <cofactor evidence="1 8 9">
        <name>pyridoxal 5'-phosphate</name>
        <dbReference type="ChEBI" id="CHEBI:597326"/>
    </cofactor>
</comment>
<dbReference type="Gene3D" id="3.90.1150.10">
    <property type="entry name" value="Aspartate Aminotransferase, domain 1"/>
    <property type="match status" value="2"/>
</dbReference>
<evidence type="ECO:0000313" key="12">
    <source>
        <dbReference type="EMBL" id="MQQ10067.1"/>
    </source>
</evidence>
<comment type="function">
    <text evidence="2 8">The glycine cleavage system catalyzes the degradation of glycine. The P protein binds the alpha-amino group of glycine through its pyridoxal phosphate cofactor; CO(2) is released and the remaining methylamine moiety is then transferred to the lipoamide cofactor of the H protein.</text>
</comment>
<dbReference type="SUPFAM" id="SSF53383">
    <property type="entry name" value="PLP-dependent transferases"/>
    <property type="match status" value="2"/>
</dbReference>
<reference evidence="12 13" key="1">
    <citation type="submission" date="2019-10" db="EMBL/GenBank/DDBJ databases">
        <title>Epibacterium sp. nov., isolated from seawater.</title>
        <authorList>
            <person name="Zhang X."/>
            <person name="Li N."/>
        </authorList>
    </citation>
    <scope>NUCLEOTIDE SEQUENCE [LARGE SCALE GENOMIC DNA]</scope>
    <source>
        <strain evidence="12 13">SM1979</strain>
    </source>
</reference>
<evidence type="ECO:0000313" key="13">
    <source>
        <dbReference type="Proteomes" id="UP000444174"/>
    </source>
</evidence>
<sequence length="945" mass="103118">MAFKLTDYQAYDFANRRHIGPSPQEMAEMLKVIGFKTLDALIDATVPETIRQQEPLDWGRALSERDALHHMRDVANKNTVLRSLIGQGYYGTATPAPILRNILENPAWYTAYTPYQPEISQGRLEALLNYQTMVSDLTGLDIANASLLDESTAAAEAMTMAKRSAKSKSNAFFVDENCHPQNIAVIQTRAKPLGIEVIIADPDTLDATAVFGAIFQYPGTYGHVRDFTNQMDALHENKALGIVIADPLALALLKSPGEMGADIAVGSTQRFGVPMGFGGPHAAYMATRDQFKRAMPGRIIGVSVDAQGNPAYRLALQTREQHIRREKANSNVCTAQALLAVMASMYAVYHGPDGIKAIAQTVHRRAARLANGLEENGFTVEPAVFFDTITVEVGALQRTVMQAAVGEGINLRKVGTTKVGISVDEMTRYDTIEAVWRAFGIDRKATRDAAYRLPDASLRTSEYLTHPTFHRNRAEAEMTRYMRRLADRDLALDRAMIPLGSCTMKLNATIEMIPVTWSEFADLHPFVPKNQATGYYEMIEDLSDKLCQITGYDAISMQPNSGAQGEYAGLMTIRNYHESRGDAGRTVCLIPTSAHGTNPATAQMVGYKVVPVKSDEDGNIDVADFRAKAEKYADTLAACMITYPSTHGVFEETVQEVCDITHEFGGQVYIDGANMNAMVGLSRPGDIGGDVSHLNLHKTFCIPHGGGGPGMGPIGVKSHLTPHLPGHPEHDDAVGPVSAAPFGSPSILPVSWAYVLLMGGEGLTQATKVAILNANYIAARLKDAYPILYTSKSGLVAHECILDTRPLNEAGNITVDDVAKRLVDSGFHAPTMSWPVAGTLMVEPTESEPKAELDRFVDAMRSIRTEAQAVIDGEMDPENNPLKHAPHTVRDLVGDWDRPYSREQACFPPGALGVDKYWPPVNRVDNAYGDRNLVCTCPTMEDYAE</sequence>
<evidence type="ECO:0000256" key="4">
    <source>
        <dbReference type="ARBA" id="ARBA00011690"/>
    </source>
</evidence>
<comment type="caution">
    <text evidence="12">The sequence shown here is derived from an EMBL/GenBank/DDBJ whole genome shotgun (WGS) entry which is preliminary data.</text>
</comment>
<dbReference type="Proteomes" id="UP000444174">
    <property type="component" value="Unassembled WGS sequence"/>
</dbReference>
<dbReference type="InterPro" id="IPR049315">
    <property type="entry name" value="GDC-P_N"/>
</dbReference>
<dbReference type="PANTHER" id="PTHR11773:SF1">
    <property type="entry name" value="GLYCINE DEHYDROGENASE (DECARBOXYLATING), MITOCHONDRIAL"/>
    <property type="match status" value="1"/>
</dbReference>
<evidence type="ECO:0000256" key="8">
    <source>
        <dbReference type="HAMAP-Rule" id="MF_00711"/>
    </source>
</evidence>
<dbReference type="GO" id="GO:0005829">
    <property type="term" value="C:cytosol"/>
    <property type="evidence" value="ECO:0007669"/>
    <property type="project" value="TreeGrafter"/>
</dbReference>
<dbReference type="EC" id="1.4.4.2" evidence="8"/>
<accession>A0A843YN57</accession>
<dbReference type="CDD" id="cd00613">
    <property type="entry name" value="GDC-P"/>
    <property type="match status" value="2"/>
</dbReference>
<dbReference type="InterPro" id="IPR020581">
    <property type="entry name" value="GDC_P"/>
</dbReference>
<feature type="modified residue" description="N6-(pyridoxal phosphate)lysine" evidence="8 9">
    <location>
        <position position="698"/>
    </location>
</feature>
<dbReference type="Gene3D" id="3.40.640.10">
    <property type="entry name" value="Type I PLP-dependent aspartate aminotransferase-like (Major domain)"/>
    <property type="match status" value="2"/>
</dbReference>
<dbReference type="Pfam" id="PF21478">
    <property type="entry name" value="GcvP2_C"/>
    <property type="match status" value="1"/>
</dbReference>
<dbReference type="GO" id="GO:0030170">
    <property type="term" value="F:pyridoxal phosphate binding"/>
    <property type="evidence" value="ECO:0007669"/>
    <property type="project" value="TreeGrafter"/>
</dbReference>
<dbReference type="FunFam" id="3.40.640.10:FF:000007">
    <property type="entry name" value="glycine dehydrogenase (Decarboxylating), mitochondrial"/>
    <property type="match status" value="1"/>
</dbReference>
<dbReference type="InterPro" id="IPR015421">
    <property type="entry name" value="PyrdxlP-dep_Trfase_major"/>
</dbReference>
<evidence type="ECO:0000259" key="11">
    <source>
        <dbReference type="Pfam" id="PF21478"/>
    </source>
</evidence>
<dbReference type="EMBL" id="WIBF01000012">
    <property type="protein sequence ID" value="MQQ10067.1"/>
    <property type="molecule type" value="Genomic_DNA"/>
</dbReference>
<dbReference type="FunFam" id="3.90.1150.10:FF:000007">
    <property type="entry name" value="Glycine dehydrogenase (decarboxylating), mitochondrial"/>
    <property type="match status" value="1"/>
</dbReference>
<dbReference type="HAMAP" id="MF_00711">
    <property type="entry name" value="GcvP"/>
    <property type="match status" value="1"/>
</dbReference>
<evidence type="ECO:0000259" key="10">
    <source>
        <dbReference type="Pfam" id="PF02347"/>
    </source>
</evidence>
<dbReference type="GO" id="GO:0004375">
    <property type="term" value="F:glycine dehydrogenase (decarboxylating) activity"/>
    <property type="evidence" value="ECO:0007669"/>
    <property type="project" value="UniProtKB-EC"/>
</dbReference>
<evidence type="ECO:0000256" key="3">
    <source>
        <dbReference type="ARBA" id="ARBA00010756"/>
    </source>
</evidence>
<comment type="similarity">
    <text evidence="3 8">Belongs to the GcvP family.</text>
</comment>
<dbReference type="GO" id="GO:0016594">
    <property type="term" value="F:glycine binding"/>
    <property type="evidence" value="ECO:0007669"/>
    <property type="project" value="TreeGrafter"/>
</dbReference>
<dbReference type="InterPro" id="IPR015422">
    <property type="entry name" value="PyrdxlP-dep_Trfase_small"/>
</dbReference>
<dbReference type="NCBIfam" id="NF001696">
    <property type="entry name" value="PRK00451.1"/>
    <property type="match status" value="1"/>
</dbReference>
<gene>
    <name evidence="8 12" type="primary">gcvP</name>
    <name evidence="12" type="ORF">GFB49_16490</name>
</gene>
<dbReference type="GO" id="GO:0005960">
    <property type="term" value="C:glycine cleavage complex"/>
    <property type="evidence" value="ECO:0007669"/>
    <property type="project" value="TreeGrafter"/>
</dbReference>
<dbReference type="NCBIfam" id="NF003346">
    <property type="entry name" value="PRK04366.1"/>
    <property type="match status" value="1"/>
</dbReference>
<evidence type="ECO:0000256" key="9">
    <source>
        <dbReference type="PIRSR" id="PIRSR603437-50"/>
    </source>
</evidence>
<comment type="catalytic activity">
    <reaction evidence="7 8">
        <text>N(6)-[(R)-lipoyl]-L-lysyl-[glycine-cleavage complex H protein] + glycine + H(+) = N(6)-[(R)-S(8)-aminomethyldihydrolipoyl]-L-lysyl-[glycine-cleavage complex H protein] + CO2</text>
        <dbReference type="Rhea" id="RHEA:24304"/>
        <dbReference type="Rhea" id="RHEA-COMP:10494"/>
        <dbReference type="Rhea" id="RHEA-COMP:10495"/>
        <dbReference type="ChEBI" id="CHEBI:15378"/>
        <dbReference type="ChEBI" id="CHEBI:16526"/>
        <dbReference type="ChEBI" id="CHEBI:57305"/>
        <dbReference type="ChEBI" id="CHEBI:83099"/>
        <dbReference type="ChEBI" id="CHEBI:83143"/>
        <dbReference type="EC" id="1.4.4.2"/>
    </reaction>
</comment>
<protein>
    <recommendedName>
        <fullName evidence="8">Glycine dehydrogenase (decarboxylating)</fullName>
        <ecNumber evidence="8">1.4.4.2</ecNumber>
    </recommendedName>
    <alternativeName>
        <fullName evidence="8">Glycine cleavage system P-protein</fullName>
    </alternativeName>
    <alternativeName>
        <fullName evidence="8">Glycine decarboxylase</fullName>
    </alternativeName>
    <alternativeName>
        <fullName evidence="8">Glycine dehydrogenase (aminomethyl-transferring)</fullName>
    </alternativeName>
</protein>
<evidence type="ECO:0000256" key="6">
    <source>
        <dbReference type="ARBA" id="ARBA00023002"/>
    </source>
</evidence>
<organism evidence="12 13">
    <name type="scientific">Tritonibacter litoralis</name>
    <dbReference type="NCBI Taxonomy" id="2662264"/>
    <lineage>
        <taxon>Bacteria</taxon>
        <taxon>Pseudomonadati</taxon>
        <taxon>Pseudomonadota</taxon>
        <taxon>Alphaproteobacteria</taxon>
        <taxon>Rhodobacterales</taxon>
        <taxon>Paracoccaceae</taxon>
        <taxon>Tritonibacter</taxon>
    </lineage>
</organism>
<keyword evidence="5 8" id="KW-0663">Pyridoxal phosphate</keyword>
<dbReference type="PANTHER" id="PTHR11773">
    <property type="entry name" value="GLYCINE DEHYDROGENASE, DECARBOXYLATING"/>
    <property type="match status" value="1"/>
</dbReference>
<feature type="domain" description="Glycine cleavage system P-protein N-terminal" evidence="10">
    <location>
        <begin position="468"/>
        <end position="726"/>
    </location>
</feature>
<dbReference type="FunFam" id="3.40.640.10:FF:000005">
    <property type="entry name" value="Glycine dehydrogenase (decarboxylating), mitochondrial"/>
    <property type="match status" value="1"/>
</dbReference>
<evidence type="ECO:0000256" key="5">
    <source>
        <dbReference type="ARBA" id="ARBA00022898"/>
    </source>
</evidence>
<feature type="domain" description="Glycine dehydrogenase C-terminal" evidence="11">
    <location>
        <begin position="766"/>
        <end position="887"/>
    </location>
</feature>
<comment type="subunit">
    <text evidence="4 8">The glycine cleavage system is composed of four proteins: P, T, L and H.</text>
</comment>
<dbReference type="AlphaFoldDB" id="A0A843YN57"/>
<evidence type="ECO:0000256" key="2">
    <source>
        <dbReference type="ARBA" id="ARBA00003788"/>
    </source>
</evidence>
<name>A0A843YN57_9RHOB</name>
<dbReference type="RefSeq" id="WP_153217048.1">
    <property type="nucleotide sequence ID" value="NZ_WIBF01000012.1"/>
</dbReference>
<keyword evidence="13" id="KW-1185">Reference proteome</keyword>
<evidence type="ECO:0000256" key="7">
    <source>
        <dbReference type="ARBA" id="ARBA00049026"/>
    </source>
</evidence>
<proteinExistence type="inferred from homology"/>
<dbReference type="InterPro" id="IPR049316">
    <property type="entry name" value="GDC-P_C"/>
</dbReference>
<evidence type="ECO:0000256" key="1">
    <source>
        <dbReference type="ARBA" id="ARBA00001933"/>
    </source>
</evidence>
<keyword evidence="6 8" id="KW-0560">Oxidoreductase</keyword>
<dbReference type="GO" id="GO:0019464">
    <property type="term" value="P:glycine decarboxylation via glycine cleavage system"/>
    <property type="evidence" value="ECO:0007669"/>
    <property type="project" value="UniProtKB-UniRule"/>
</dbReference>
<dbReference type="Pfam" id="PF02347">
    <property type="entry name" value="GDC-P"/>
    <property type="match status" value="2"/>
</dbReference>
<dbReference type="InterPro" id="IPR003437">
    <property type="entry name" value="GcvP"/>
</dbReference>
<feature type="domain" description="Glycine cleavage system P-protein N-terminal" evidence="10">
    <location>
        <begin position="16"/>
        <end position="439"/>
    </location>
</feature>